<keyword evidence="2" id="KW-1185">Reference proteome</keyword>
<comment type="caution">
    <text evidence="1">The sequence shown here is derived from an EMBL/GenBank/DDBJ whole genome shotgun (WGS) entry which is preliminary data.</text>
</comment>
<sequence>MSNNTGIVEDVDNSRNTDMMFAQSFLTIGDVGDTGSTHIAPNSITYCDAWNEDSLLEVGDREVLNQGHASDGVDWEKVVPVEIEKEDNEYHVIDQILQMYVINVTDLQWDESEIHHTSLVFSNCNKDQVFKIDTDVEKLENLDKELPMGIDSEYEQNSENEEIQVFDDFSHRDKVGFPASIPTFVDGILTEVQNELNCESFVLAELLVNMDNNLLDTGQVTLLRANDYRKNCVVEDFITDAVMFWIHNPSMRECFDELKNQSIMNDVNRVAWLESYFVLHIHDLFATGQRIKEMPEKITVVISNDLSLLDLRTMIKIGGAFFYLTEVARVTKVALTKLDEFNSQNVAIIAEAFASILGLARRTRHNS</sequence>
<dbReference type="Proteomes" id="UP001291623">
    <property type="component" value="Unassembled WGS sequence"/>
</dbReference>
<name>A0AAE1SRJ4_9SOLA</name>
<gene>
    <name evidence="1" type="ORF">RND71_004764</name>
</gene>
<accession>A0AAE1SRJ4</accession>
<reference evidence="1" key="1">
    <citation type="submission" date="2023-12" db="EMBL/GenBank/DDBJ databases">
        <title>Genome assembly of Anisodus tanguticus.</title>
        <authorList>
            <person name="Wang Y.-J."/>
        </authorList>
    </citation>
    <scope>NUCLEOTIDE SEQUENCE</scope>
    <source>
        <strain evidence="1">KB-2021</strain>
        <tissue evidence="1">Leaf</tissue>
    </source>
</reference>
<evidence type="ECO:0000313" key="2">
    <source>
        <dbReference type="Proteomes" id="UP001291623"/>
    </source>
</evidence>
<evidence type="ECO:0000313" key="1">
    <source>
        <dbReference type="EMBL" id="KAK4374087.1"/>
    </source>
</evidence>
<proteinExistence type="predicted"/>
<dbReference type="AlphaFoldDB" id="A0AAE1SRJ4"/>
<organism evidence="1 2">
    <name type="scientific">Anisodus tanguticus</name>
    <dbReference type="NCBI Taxonomy" id="243964"/>
    <lineage>
        <taxon>Eukaryota</taxon>
        <taxon>Viridiplantae</taxon>
        <taxon>Streptophyta</taxon>
        <taxon>Embryophyta</taxon>
        <taxon>Tracheophyta</taxon>
        <taxon>Spermatophyta</taxon>
        <taxon>Magnoliopsida</taxon>
        <taxon>eudicotyledons</taxon>
        <taxon>Gunneridae</taxon>
        <taxon>Pentapetalae</taxon>
        <taxon>asterids</taxon>
        <taxon>lamiids</taxon>
        <taxon>Solanales</taxon>
        <taxon>Solanaceae</taxon>
        <taxon>Solanoideae</taxon>
        <taxon>Hyoscyameae</taxon>
        <taxon>Anisodus</taxon>
    </lineage>
</organism>
<dbReference type="EMBL" id="JAVYJV010000003">
    <property type="protein sequence ID" value="KAK4374087.1"/>
    <property type="molecule type" value="Genomic_DNA"/>
</dbReference>
<protein>
    <submittedName>
        <fullName evidence="1">Uncharacterized protein</fullName>
    </submittedName>
</protein>